<comment type="caution">
    <text evidence="10">The sequence shown here is derived from an EMBL/GenBank/DDBJ whole genome shotgun (WGS) entry which is preliminary data.</text>
</comment>
<dbReference type="InterPro" id="IPR038770">
    <property type="entry name" value="Na+/solute_symporter_sf"/>
</dbReference>
<dbReference type="GO" id="GO:0006813">
    <property type="term" value="P:potassium ion transport"/>
    <property type="evidence" value="ECO:0007669"/>
    <property type="project" value="InterPro"/>
</dbReference>
<dbReference type="PATRIC" id="fig|1618356.3.peg.153"/>
<keyword evidence="3" id="KW-0813">Transport</keyword>
<dbReference type="InterPro" id="IPR036291">
    <property type="entry name" value="NAD(P)-bd_dom_sf"/>
</dbReference>
<dbReference type="PANTHER" id="PTHR42751:SF3">
    <property type="entry name" value="SODIUM_GLUTAMATE SYMPORTER"/>
    <property type="match status" value="1"/>
</dbReference>
<keyword evidence="6 7" id="KW-0472">Membrane</keyword>
<dbReference type="EMBL" id="LCCN01000002">
    <property type="protein sequence ID" value="KKS33089.1"/>
    <property type="molecule type" value="Genomic_DNA"/>
</dbReference>
<organism evidence="10 11">
    <name type="scientific">Candidatus Amesbacteria bacterium GW2011_GWA2_42_12</name>
    <dbReference type="NCBI Taxonomy" id="1618356"/>
    <lineage>
        <taxon>Bacteria</taxon>
        <taxon>Candidatus Amesiibacteriota</taxon>
    </lineage>
</organism>
<feature type="transmembrane region" description="Helical" evidence="7">
    <location>
        <begin position="315"/>
        <end position="341"/>
    </location>
</feature>
<feature type="transmembrane region" description="Helical" evidence="7">
    <location>
        <begin position="200"/>
        <end position="221"/>
    </location>
</feature>
<comment type="similarity">
    <text evidence="2">Belongs to the monovalent cation:proton antiporter 2 (CPA2) transporter (TC 2.A.37) family.</text>
</comment>
<evidence type="ECO:0000256" key="3">
    <source>
        <dbReference type="ARBA" id="ARBA00022448"/>
    </source>
</evidence>
<dbReference type="Proteomes" id="UP000034160">
    <property type="component" value="Unassembled WGS sequence"/>
</dbReference>
<feature type="transmembrane region" description="Helical" evidence="7">
    <location>
        <begin position="347"/>
        <end position="366"/>
    </location>
</feature>
<protein>
    <submittedName>
        <fullName evidence="10">Transporter, CPA2 family</fullName>
    </submittedName>
</protein>
<feature type="transmembrane region" description="Helical" evidence="7">
    <location>
        <begin position="6"/>
        <end position="24"/>
    </location>
</feature>
<comment type="subcellular location">
    <subcellularLocation>
        <location evidence="1">Membrane</location>
        <topology evidence="1">Multi-pass membrane protein</topology>
    </subcellularLocation>
</comment>
<accession>A0A0G0Y8T6</accession>
<feature type="transmembrane region" description="Helical" evidence="7">
    <location>
        <begin position="140"/>
        <end position="162"/>
    </location>
</feature>
<dbReference type="Gene3D" id="1.20.1530.20">
    <property type="match status" value="1"/>
</dbReference>
<dbReference type="GO" id="GO:0015297">
    <property type="term" value="F:antiporter activity"/>
    <property type="evidence" value="ECO:0007669"/>
    <property type="project" value="InterPro"/>
</dbReference>
<proteinExistence type="inferred from homology"/>
<gene>
    <name evidence="10" type="ORF">UU93_C0002G0017</name>
</gene>
<evidence type="ECO:0000259" key="9">
    <source>
        <dbReference type="Pfam" id="PF02254"/>
    </source>
</evidence>
<keyword evidence="5 7" id="KW-1133">Transmembrane helix</keyword>
<evidence type="ECO:0000256" key="6">
    <source>
        <dbReference type="ARBA" id="ARBA00023136"/>
    </source>
</evidence>
<feature type="transmembrane region" description="Helical" evidence="7">
    <location>
        <begin position="109"/>
        <end position="128"/>
    </location>
</feature>
<evidence type="ECO:0000313" key="10">
    <source>
        <dbReference type="EMBL" id="KKS33089.1"/>
    </source>
</evidence>
<feature type="transmembrane region" description="Helical" evidence="7">
    <location>
        <begin position="29"/>
        <end position="48"/>
    </location>
</feature>
<evidence type="ECO:0000256" key="7">
    <source>
        <dbReference type="SAM" id="Phobius"/>
    </source>
</evidence>
<sequence>MTVFGSLAIILGMAAVGGVLARLLKLPSVIGYIVAGMALSAVVKIPIIELMGQLGVTLLLFLVGLELPIATLKKIGSTAMVVGIGQIAITFVLGTLIATALGFAVTPAMYIGIALTFGSTVIVVNLLSAKRDLQSLYGRIAIGVLLVQDFVAIGILVVLSGLGQSGFMVGNLFWVIIKSVVLVGLTIWLSEKILPRLFDFVGKTTEVIFVVALAWCLVIAASISHPAVGFTVEIGGFLAGLALANAASNLQIISRVRPLRDFFMTWFFVALGANIALSDIGSIIWPGTILSAFVLIGKPLIVMFILGVMGYKKRVAFLAAVTVAQVSEFSLVILTLALRIGHIDAKVLSLVGFVAIVTMSVSTYLISNAQAIYRKIGKYLWIFERKAKLTDLGTKKEWKNHVVLFGHNRTGTILRPVLQKLGHEVLVVDFDPQIVESLGPQAIYGDVADYDLYDEIGLSSAVAVISTVSDMGDNLQLLEFLKKLKNKPLSIVTADDAREGEILYKRGADYVLVPHTVGGEYLAGILEHHGLSADYFRSPKMRRIFSMS</sequence>
<dbReference type="GO" id="GO:1902600">
    <property type="term" value="P:proton transmembrane transport"/>
    <property type="evidence" value="ECO:0007669"/>
    <property type="project" value="InterPro"/>
</dbReference>
<feature type="transmembrane region" description="Helical" evidence="7">
    <location>
        <begin position="259"/>
        <end position="277"/>
    </location>
</feature>
<evidence type="ECO:0000256" key="2">
    <source>
        <dbReference type="ARBA" id="ARBA00005551"/>
    </source>
</evidence>
<feature type="transmembrane region" description="Helical" evidence="7">
    <location>
        <begin position="227"/>
        <end position="247"/>
    </location>
</feature>
<dbReference type="InterPro" id="IPR006153">
    <property type="entry name" value="Cation/H_exchanger_TM"/>
</dbReference>
<dbReference type="PANTHER" id="PTHR42751">
    <property type="entry name" value="SODIUM/HYDROGEN EXCHANGER FAMILY/TRKA DOMAIN PROTEIN"/>
    <property type="match status" value="1"/>
</dbReference>
<feature type="transmembrane region" description="Helical" evidence="7">
    <location>
        <begin position="283"/>
        <end position="308"/>
    </location>
</feature>
<dbReference type="AlphaFoldDB" id="A0A0G0Y8T6"/>
<keyword evidence="4 7" id="KW-0812">Transmembrane</keyword>
<reference evidence="10 11" key="1">
    <citation type="journal article" date="2015" name="Nature">
        <title>rRNA introns, odd ribosomes, and small enigmatic genomes across a large radiation of phyla.</title>
        <authorList>
            <person name="Brown C.T."/>
            <person name="Hug L.A."/>
            <person name="Thomas B.C."/>
            <person name="Sharon I."/>
            <person name="Castelle C.J."/>
            <person name="Singh A."/>
            <person name="Wilkins M.J."/>
            <person name="Williams K.H."/>
            <person name="Banfield J.F."/>
        </authorList>
    </citation>
    <scope>NUCLEOTIDE SEQUENCE [LARGE SCALE GENOMIC DNA]</scope>
</reference>
<dbReference type="GO" id="GO:0016020">
    <property type="term" value="C:membrane"/>
    <property type="evidence" value="ECO:0007669"/>
    <property type="project" value="UniProtKB-SubCell"/>
</dbReference>
<dbReference type="SUPFAM" id="SSF51735">
    <property type="entry name" value="NAD(P)-binding Rossmann-fold domains"/>
    <property type="match status" value="1"/>
</dbReference>
<evidence type="ECO:0000256" key="4">
    <source>
        <dbReference type="ARBA" id="ARBA00022692"/>
    </source>
</evidence>
<evidence type="ECO:0000259" key="8">
    <source>
        <dbReference type="Pfam" id="PF00999"/>
    </source>
</evidence>
<name>A0A0G0Y8T6_9BACT</name>
<dbReference type="Pfam" id="PF00999">
    <property type="entry name" value="Na_H_Exchanger"/>
    <property type="match status" value="1"/>
</dbReference>
<evidence type="ECO:0000256" key="1">
    <source>
        <dbReference type="ARBA" id="ARBA00004141"/>
    </source>
</evidence>
<dbReference type="STRING" id="1618356.UU93_C0002G0017"/>
<evidence type="ECO:0000256" key="5">
    <source>
        <dbReference type="ARBA" id="ARBA00022989"/>
    </source>
</evidence>
<dbReference type="InterPro" id="IPR003148">
    <property type="entry name" value="RCK_N"/>
</dbReference>
<feature type="transmembrane region" description="Helical" evidence="7">
    <location>
        <begin position="168"/>
        <end position="188"/>
    </location>
</feature>
<feature type="domain" description="Cation/H+ exchanger transmembrane" evidence="8">
    <location>
        <begin position="14"/>
        <end position="363"/>
    </location>
</feature>
<feature type="transmembrane region" description="Helical" evidence="7">
    <location>
        <begin position="54"/>
        <end position="72"/>
    </location>
</feature>
<feature type="domain" description="RCK N-terminal" evidence="9">
    <location>
        <begin position="402"/>
        <end position="514"/>
    </location>
</feature>
<evidence type="ECO:0000313" key="11">
    <source>
        <dbReference type="Proteomes" id="UP000034160"/>
    </source>
</evidence>
<dbReference type="Gene3D" id="3.40.50.720">
    <property type="entry name" value="NAD(P)-binding Rossmann-like Domain"/>
    <property type="match status" value="1"/>
</dbReference>
<feature type="transmembrane region" description="Helical" evidence="7">
    <location>
        <begin position="79"/>
        <end position="103"/>
    </location>
</feature>
<dbReference type="Pfam" id="PF02254">
    <property type="entry name" value="TrkA_N"/>
    <property type="match status" value="1"/>
</dbReference>